<accession>A0A0K2JHZ1</accession>
<dbReference type="EMBL" id="CP010899">
    <property type="protein sequence ID" value="ALA98053.1"/>
    <property type="molecule type" value="Genomic_DNA"/>
</dbReference>
<evidence type="ECO:0000313" key="1">
    <source>
        <dbReference type="EMBL" id="ALA98053.1"/>
    </source>
</evidence>
<evidence type="ECO:0000313" key="2">
    <source>
        <dbReference type="Proteomes" id="UP000062963"/>
    </source>
</evidence>
<proteinExistence type="predicted"/>
<gene>
    <name evidence="1" type="ORF">SKUN_001170</name>
</gene>
<dbReference type="STRING" id="273035.SKUN_001170"/>
<dbReference type="AlphaFoldDB" id="A0A0K2JHZ1"/>
<dbReference type="KEGG" id="skn:SKUN_001170"/>
<sequence length="63" mass="7469">MFLCYLNPRTNETRYFRVITKGLITEKQLVIMFLVMMLFFLPEIGQTYAKLTVEEKIKGFSNV</sequence>
<dbReference type="PATRIC" id="fig|273035.7.peg.1441"/>
<organism evidence="1 2">
    <name type="scientific">Spiroplasma kunkelii CR2-3x</name>
    <dbReference type="NCBI Taxonomy" id="273035"/>
    <lineage>
        <taxon>Bacteria</taxon>
        <taxon>Bacillati</taxon>
        <taxon>Mycoplasmatota</taxon>
        <taxon>Mollicutes</taxon>
        <taxon>Entomoplasmatales</taxon>
        <taxon>Spiroplasmataceae</taxon>
        <taxon>Spiroplasma</taxon>
    </lineage>
</organism>
<keyword evidence="2" id="KW-1185">Reference proteome</keyword>
<name>A0A0K2JHZ1_SPIKU</name>
<dbReference type="Proteomes" id="UP000062963">
    <property type="component" value="Chromosome"/>
</dbReference>
<protein>
    <submittedName>
        <fullName evidence="1">Uncharacterized protein</fullName>
    </submittedName>
</protein>
<reference evidence="1 2" key="1">
    <citation type="journal article" date="2015" name="Genome Announc.">
        <title>Complete Genome Sequence of Spiroplasma kunkelii Strain CR2-3x, Causal Agent of Corn Stunt Disease in Zea mays L.</title>
        <authorList>
            <person name="Davis R.E."/>
            <person name="Shao J."/>
            <person name="Dally E.L."/>
            <person name="Zhao Y."/>
            <person name="Gasparich G.E."/>
            <person name="Gaynor B.J."/>
            <person name="Athey J.C."/>
            <person name="Harrison N.A."/>
            <person name="Donofrio N."/>
        </authorList>
    </citation>
    <scope>NUCLEOTIDE SEQUENCE [LARGE SCALE GENOMIC DNA]</scope>
    <source>
        <strain evidence="1 2">CR2-3x</strain>
    </source>
</reference>